<reference evidence="3 4" key="1">
    <citation type="submission" date="2019-07" db="EMBL/GenBank/DDBJ databases">
        <title>Serratia strains were isolated from fresh produce.</title>
        <authorList>
            <person name="Cho G.-S."/>
            <person name="Stein M."/>
            <person name="Lee W."/>
            <person name="Suh S.H."/>
            <person name="Franz C.M.A.P."/>
        </authorList>
    </citation>
    <scope>NUCLEOTIDE SEQUENCE [LARGE SCALE GENOMIC DNA]</scope>
    <source>
        <strain evidence="3 4">S16</strain>
    </source>
</reference>
<dbReference type="InterPro" id="IPR006645">
    <property type="entry name" value="NGN-like_dom"/>
</dbReference>
<evidence type="ECO:0000313" key="4">
    <source>
        <dbReference type="Proteomes" id="UP000321126"/>
    </source>
</evidence>
<organism evidence="3 4">
    <name type="scientific">Serratia marcescens</name>
    <dbReference type="NCBI Taxonomy" id="615"/>
    <lineage>
        <taxon>Bacteria</taxon>
        <taxon>Pseudomonadati</taxon>
        <taxon>Pseudomonadota</taxon>
        <taxon>Gammaproteobacteria</taxon>
        <taxon>Enterobacterales</taxon>
        <taxon>Yersiniaceae</taxon>
        <taxon>Serratia</taxon>
    </lineage>
</organism>
<dbReference type="Pfam" id="PF02357">
    <property type="entry name" value="NusG"/>
    <property type="match status" value="1"/>
</dbReference>
<dbReference type="EMBL" id="VOUQ01000015">
    <property type="protein sequence ID" value="TXE28317.1"/>
    <property type="molecule type" value="Genomic_DNA"/>
</dbReference>
<comment type="caution">
    <text evidence="3">The sequence shown here is derived from an EMBL/GenBank/DDBJ whole genome shotgun (WGS) entry which is preliminary data.</text>
</comment>
<name>A0A5C7BXY8_SERMA</name>
<protein>
    <submittedName>
        <fullName evidence="3">Antitermination protein NusG</fullName>
    </submittedName>
</protein>
<evidence type="ECO:0000259" key="2">
    <source>
        <dbReference type="SMART" id="SM00738"/>
    </source>
</evidence>
<dbReference type="Gene3D" id="3.30.70.940">
    <property type="entry name" value="NusG, N-terminal domain"/>
    <property type="match status" value="1"/>
</dbReference>
<proteinExistence type="predicted"/>
<dbReference type="Proteomes" id="UP000321126">
    <property type="component" value="Unassembled WGS sequence"/>
</dbReference>
<dbReference type="InterPro" id="IPR036735">
    <property type="entry name" value="NGN_dom_sf"/>
</dbReference>
<dbReference type="SUPFAM" id="SSF82679">
    <property type="entry name" value="N-utilization substance G protein NusG, N-terminal domain"/>
    <property type="match status" value="1"/>
</dbReference>
<gene>
    <name evidence="3" type="ORF">FOT62_21345</name>
</gene>
<dbReference type="RefSeq" id="WP_046899130.1">
    <property type="nucleotide sequence ID" value="NZ_LCWI01000022.1"/>
</dbReference>
<dbReference type="AlphaFoldDB" id="A0A5C7BXY8"/>
<sequence length="160" mass="18489">MEQWYLACYKPGKDNIYKAQLALSRISTTDFFCPQLRTKRPRTDRPGQFRQVIEPLFPGYLFVAFDPEVIHTSRIEACPGMNYLVRSAGQITPIRPLVIDQLMCLPLCRDAASRKPLPHVRRRQQRIARQLDDFIRDTVPEERGALCLALLQSLEAECDQ</sequence>
<accession>A0A5C7BXY8</accession>
<feature type="domain" description="NusG-like N-terminal" evidence="2">
    <location>
        <begin position="1"/>
        <end position="106"/>
    </location>
</feature>
<evidence type="ECO:0000313" key="3">
    <source>
        <dbReference type="EMBL" id="TXE28317.1"/>
    </source>
</evidence>
<evidence type="ECO:0000256" key="1">
    <source>
        <dbReference type="ARBA" id="ARBA00023163"/>
    </source>
</evidence>
<dbReference type="SMART" id="SM00738">
    <property type="entry name" value="NGN"/>
    <property type="match status" value="1"/>
</dbReference>
<keyword evidence="1" id="KW-0804">Transcription</keyword>
<dbReference type="GO" id="GO:0006354">
    <property type="term" value="P:DNA-templated transcription elongation"/>
    <property type="evidence" value="ECO:0007669"/>
    <property type="project" value="InterPro"/>
</dbReference>
<dbReference type="CDD" id="cd09894">
    <property type="entry name" value="NGN_SP_AnfA1"/>
    <property type="match status" value="1"/>
</dbReference>